<dbReference type="Proteomes" id="UP001408356">
    <property type="component" value="Unassembled WGS sequence"/>
</dbReference>
<evidence type="ECO:0000313" key="3">
    <source>
        <dbReference type="Proteomes" id="UP001408356"/>
    </source>
</evidence>
<keyword evidence="3" id="KW-1185">Reference proteome</keyword>
<feature type="chain" id="PRO_5045791042" evidence="1">
    <location>
        <begin position="19"/>
        <end position="112"/>
    </location>
</feature>
<organism evidence="2 3">
    <name type="scientific">Seiridium unicorne</name>
    <dbReference type="NCBI Taxonomy" id="138068"/>
    <lineage>
        <taxon>Eukaryota</taxon>
        <taxon>Fungi</taxon>
        <taxon>Dikarya</taxon>
        <taxon>Ascomycota</taxon>
        <taxon>Pezizomycotina</taxon>
        <taxon>Sordariomycetes</taxon>
        <taxon>Xylariomycetidae</taxon>
        <taxon>Amphisphaeriales</taxon>
        <taxon>Sporocadaceae</taxon>
        <taxon>Seiridium</taxon>
    </lineage>
</organism>
<evidence type="ECO:0000256" key="1">
    <source>
        <dbReference type="SAM" id="SignalP"/>
    </source>
</evidence>
<name>A0ABR2USI8_9PEZI</name>
<comment type="caution">
    <text evidence="2">The sequence shown here is derived from an EMBL/GenBank/DDBJ whole genome shotgun (WGS) entry which is preliminary data.</text>
</comment>
<accession>A0ABR2USI8</accession>
<feature type="signal peptide" evidence="1">
    <location>
        <begin position="1"/>
        <end position="18"/>
    </location>
</feature>
<sequence length="112" mass="11963">MSLSRRLSFAIFLAKLAAVGVGKLDRLCGIALSILRESLGASWPRGRFKDQAQSEDSSRLDADLSIAAILSCINAFIGASGLNIIQMAEKPWNVYSPAIVEPGPSLRDSQDG</sequence>
<proteinExistence type="predicted"/>
<protein>
    <submittedName>
        <fullName evidence="2">Transcription factor domain-containing protein</fullName>
    </submittedName>
</protein>
<evidence type="ECO:0000313" key="2">
    <source>
        <dbReference type="EMBL" id="KAK9417281.1"/>
    </source>
</evidence>
<gene>
    <name evidence="2" type="ORF">SUNI508_08861</name>
</gene>
<dbReference type="EMBL" id="JARVKF010000399">
    <property type="protein sequence ID" value="KAK9417281.1"/>
    <property type="molecule type" value="Genomic_DNA"/>
</dbReference>
<keyword evidence="1" id="KW-0732">Signal</keyword>
<reference evidence="2 3" key="1">
    <citation type="journal article" date="2024" name="J. Plant Pathol.">
        <title>Sequence and assembly of the genome of Seiridium unicorne, isolate CBS 538.82, causal agent of cypress canker disease.</title>
        <authorList>
            <person name="Scali E."/>
            <person name="Rocca G.D."/>
            <person name="Danti R."/>
            <person name="Garbelotto M."/>
            <person name="Barberini S."/>
            <person name="Baroncelli R."/>
            <person name="Emiliani G."/>
        </authorList>
    </citation>
    <scope>NUCLEOTIDE SEQUENCE [LARGE SCALE GENOMIC DNA]</scope>
    <source>
        <strain evidence="2 3">BM-138-508</strain>
    </source>
</reference>